<organism evidence="1 2">
    <name type="scientific">Puccinia graminis f. sp. tritici</name>
    <dbReference type="NCBI Taxonomy" id="56615"/>
    <lineage>
        <taxon>Eukaryota</taxon>
        <taxon>Fungi</taxon>
        <taxon>Dikarya</taxon>
        <taxon>Basidiomycota</taxon>
        <taxon>Pucciniomycotina</taxon>
        <taxon>Pucciniomycetes</taxon>
        <taxon>Pucciniales</taxon>
        <taxon>Pucciniaceae</taxon>
        <taxon>Puccinia</taxon>
    </lineage>
</organism>
<accession>A0A5B0QSV7</accession>
<keyword evidence="2" id="KW-1185">Reference proteome</keyword>
<proteinExistence type="predicted"/>
<gene>
    <name evidence="1" type="ORF">PGT21_009991</name>
</gene>
<comment type="caution">
    <text evidence="1">The sequence shown here is derived from an EMBL/GenBank/DDBJ whole genome shotgun (WGS) entry which is preliminary data.</text>
</comment>
<evidence type="ECO:0000313" key="1">
    <source>
        <dbReference type="EMBL" id="KAA1116341.1"/>
    </source>
</evidence>
<reference evidence="1 2" key="1">
    <citation type="submission" date="2019-05" db="EMBL/GenBank/DDBJ databases">
        <title>Emergence of the Ug99 lineage of the wheat stem rust pathogen through somatic hybridization.</title>
        <authorList>
            <person name="Li F."/>
            <person name="Upadhyaya N.M."/>
            <person name="Sperschneider J."/>
            <person name="Matny O."/>
            <person name="Nguyen-Phuc H."/>
            <person name="Mago R."/>
            <person name="Raley C."/>
            <person name="Miller M.E."/>
            <person name="Silverstein K.A.T."/>
            <person name="Henningsen E."/>
            <person name="Hirsch C.D."/>
            <person name="Visser B."/>
            <person name="Pretorius Z.A."/>
            <person name="Steffenson B.J."/>
            <person name="Schwessinger B."/>
            <person name="Dodds P.N."/>
            <person name="Figueroa M."/>
        </authorList>
    </citation>
    <scope>NUCLEOTIDE SEQUENCE [LARGE SCALE GENOMIC DNA]</scope>
    <source>
        <strain evidence="1">21-0</strain>
    </source>
</reference>
<dbReference type="EMBL" id="VSWC01000003">
    <property type="protein sequence ID" value="KAA1116341.1"/>
    <property type="molecule type" value="Genomic_DNA"/>
</dbReference>
<dbReference type="Proteomes" id="UP000324748">
    <property type="component" value="Unassembled WGS sequence"/>
</dbReference>
<sequence>MSFGLLWLVCWKRIGWKKEEAGTLPYDPFNTLSTLRSDQVPVKTLLQQSPAELTTPFPRRQAPKKLQTASSQSNCDLLGKPQCLSDNLRFPISLYIKYTTTTTPPRNYNPPFLSKAVVIKFDIHLAMKIHSPLWVSFLPILQKKAWIAIATIARLFLSLVWSIGSPGPIVSPLFLLRAAGRL</sequence>
<evidence type="ECO:0000313" key="2">
    <source>
        <dbReference type="Proteomes" id="UP000324748"/>
    </source>
</evidence>
<name>A0A5B0QSV7_PUCGR</name>
<dbReference type="AlphaFoldDB" id="A0A5B0QSV7"/>
<protein>
    <submittedName>
        <fullName evidence="1">Uncharacterized protein</fullName>
    </submittedName>
</protein>